<name>A0A7G8BNN5_9BACT</name>
<feature type="transmembrane region" description="Helical" evidence="10">
    <location>
        <begin position="48"/>
        <end position="67"/>
    </location>
</feature>
<keyword evidence="5 10" id="KW-0812">Transmembrane</keyword>
<dbReference type="PANTHER" id="PTHR30065">
    <property type="entry name" value="FLAGELLAR BIOSYNTHETIC PROTEIN FLIR"/>
    <property type="match status" value="1"/>
</dbReference>
<dbReference type="PANTHER" id="PTHR30065:SF1">
    <property type="entry name" value="SURFACE PRESENTATION OF ANTIGENS PROTEIN SPAR"/>
    <property type="match status" value="1"/>
</dbReference>
<evidence type="ECO:0000256" key="1">
    <source>
        <dbReference type="ARBA" id="ARBA00002578"/>
    </source>
</evidence>
<feature type="transmembrane region" description="Helical" evidence="10">
    <location>
        <begin position="122"/>
        <end position="141"/>
    </location>
</feature>
<comment type="function">
    <text evidence="1 10">Role in flagellar biosynthesis.</text>
</comment>
<comment type="similarity">
    <text evidence="2 10">Belongs to the FliR/MopE/SpaR family.</text>
</comment>
<evidence type="ECO:0000313" key="11">
    <source>
        <dbReference type="EMBL" id="QNI34155.1"/>
    </source>
</evidence>
<organism evidence="11 12">
    <name type="scientific">Alloacidobacterium dinghuense</name>
    <dbReference type="NCBI Taxonomy" id="2763107"/>
    <lineage>
        <taxon>Bacteria</taxon>
        <taxon>Pseudomonadati</taxon>
        <taxon>Acidobacteriota</taxon>
        <taxon>Terriglobia</taxon>
        <taxon>Terriglobales</taxon>
        <taxon>Acidobacteriaceae</taxon>
        <taxon>Alloacidobacterium</taxon>
    </lineage>
</organism>
<evidence type="ECO:0000256" key="5">
    <source>
        <dbReference type="ARBA" id="ARBA00022692"/>
    </source>
</evidence>
<comment type="subcellular location">
    <subcellularLocation>
        <location evidence="10">Cell membrane</location>
        <topology evidence="10">Multi-pass membrane protein</topology>
    </subcellularLocation>
    <subcellularLocation>
        <location evidence="10">Bacterial flagellum basal body</location>
    </subcellularLocation>
</comment>
<evidence type="ECO:0000256" key="4">
    <source>
        <dbReference type="ARBA" id="ARBA00022475"/>
    </source>
</evidence>
<keyword evidence="12" id="KW-1185">Reference proteome</keyword>
<dbReference type="InterPro" id="IPR006303">
    <property type="entry name" value="FliR"/>
</dbReference>
<accession>A0A7G8BNN5</accession>
<protein>
    <recommendedName>
        <fullName evidence="3 9">Flagellar biosynthetic protein FliR</fullName>
    </recommendedName>
</protein>
<evidence type="ECO:0000256" key="3">
    <source>
        <dbReference type="ARBA" id="ARBA00021717"/>
    </source>
</evidence>
<evidence type="ECO:0000256" key="9">
    <source>
        <dbReference type="NCBIfam" id="TIGR01400"/>
    </source>
</evidence>
<dbReference type="InterPro" id="IPR002010">
    <property type="entry name" value="T3SS_IM_R"/>
</dbReference>
<evidence type="ECO:0000256" key="8">
    <source>
        <dbReference type="ARBA" id="ARBA00023143"/>
    </source>
</evidence>
<dbReference type="NCBIfam" id="TIGR01400">
    <property type="entry name" value="fliR"/>
    <property type="match status" value="1"/>
</dbReference>
<dbReference type="PRINTS" id="PR00953">
    <property type="entry name" value="TYPE3IMRPROT"/>
</dbReference>
<keyword evidence="11" id="KW-0282">Flagellum</keyword>
<sequence>MNEILSRGNLDWGHYLSAVVLAMVRLSSMMVAAPFFSSQAIPKQIKAVFVIAVSILVAPIVASLPMARLELGMIPLVSEVAAGLVFGFSLSLLNEVLLFAGQVLGVQFSFSLANLLDPSSEVQTPLLAQMFSLMGTTVLLVSGLDRTMLAALIRSFAVAPLGGFFLDGQHALALVQMASGIFFAALQLAAPAMAATMLVEVAVAMVGKMSPQLPVMAITVPAKTITGYVILLGSLALWPRFIESHFSRLLDVAEGMLRSGAGHA</sequence>
<evidence type="ECO:0000256" key="10">
    <source>
        <dbReference type="RuleBase" id="RU362071"/>
    </source>
</evidence>
<dbReference type="Proteomes" id="UP000515312">
    <property type="component" value="Chromosome"/>
</dbReference>
<keyword evidence="8 10" id="KW-0975">Bacterial flagellum</keyword>
<dbReference type="KEGG" id="adin:H7849_09770"/>
<keyword evidence="4 10" id="KW-1003">Cell membrane</keyword>
<gene>
    <name evidence="11" type="primary">fliR</name>
    <name evidence="11" type="ORF">H7849_09770</name>
</gene>
<reference evidence="11 12" key="1">
    <citation type="submission" date="2020-08" db="EMBL/GenBank/DDBJ databases">
        <title>Edaphobacter telluris sp. nov. and Acidobacterium dinghuensis sp. nov., two acidobacteria isolated from forest soil.</title>
        <authorList>
            <person name="Fu J."/>
            <person name="Qiu L."/>
        </authorList>
    </citation>
    <scope>NUCLEOTIDE SEQUENCE [LARGE SCALE GENOMIC DNA]</scope>
    <source>
        <strain evidence="11">4Y35</strain>
    </source>
</reference>
<evidence type="ECO:0000256" key="2">
    <source>
        <dbReference type="ARBA" id="ARBA00009772"/>
    </source>
</evidence>
<dbReference type="GO" id="GO:0006605">
    <property type="term" value="P:protein targeting"/>
    <property type="evidence" value="ECO:0007669"/>
    <property type="project" value="UniProtKB-UniRule"/>
</dbReference>
<evidence type="ECO:0000313" key="12">
    <source>
        <dbReference type="Proteomes" id="UP000515312"/>
    </source>
</evidence>
<dbReference type="Pfam" id="PF01311">
    <property type="entry name" value="Bac_export_1"/>
    <property type="match status" value="1"/>
</dbReference>
<evidence type="ECO:0000256" key="7">
    <source>
        <dbReference type="ARBA" id="ARBA00023136"/>
    </source>
</evidence>
<dbReference type="AlphaFoldDB" id="A0A7G8BNN5"/>
<feature type="transmembrane region" description="Helical" evidence="10">
    <location>
        <begin position="178"/>
        <end position="203"/>
    </location>
</feature>
<keyword evidence="11" id="KW-0969">Cilium</keyword>
<feature type="transmembrane region" description="Helical" evidence="10">
    <location>
        <begin position="12"/>
        <end position="36"/>
    </location>
</feature>
<dbReference type="EMBL" id="CP060394">
    <property type="protein sequence ID" value="QNI34155.1"/>
    <property type="molecule type" value="Genomic_DNA"/>
</dbReference>
<keyword evidence="7 10" id="KW-0472">Membrane</keyword>
<feature type="transmembrane region" description="Helical" evidence="10">
    <location>
        <begin position="215"/>
        <end position="238"/>
    </location>
</feature>
<dbReference type="RefSeq" id="WP_186746083.1">
    <property type="nucleotide sequence ID" value="NZ_CP060394.1"/>
</dbReference>
<proteinExistence type="inferred from homology"/>
<dbReference type="GO" id="GO:0009425">
    <property type="term" value="C:bacterial-type flagellum basal body"/>
    <property type="evidence" value="ECO:0007669"/>
    <property type="project" value="UniProtKB-SubCell"/>
</dbReference>
<dbReference type="GO" id="GO:0044780">
    <property type="term" value="P:bacterial-type flagellum assembly"/>
    <property type="evidence" value="ECO:0007669"/>
    <property type="project" value="UniProtKB-UniRule"/>
</dbReference>
<dbReference type="GO" id="GO:0005886">
    <property type="term" value="C:plasma membrane"/>
    <property type="evidence" value="ECO:0007669"/>
    <property type="project" value="UniProtKB-SubCell"/>
</dbReference>
<keyword evidence="11" id="KW-0966">Cell projection</keyword>
<evidence type="ECO:0000256" key="6">
    <source>
        <dbReference type="ARBA" id="ARBA00022989"/>
    </source>
</evidence>
<keyword evidence="6 10" id="KW-1133">Transmembrane helix</keyword>